<dbReference type="EMBL" id="MZMZ02001698">
    <property type="protein sequence ID" value="RQM28581.1"/>
    <property type="molecule type" value="Genomic_DNA"/>
</dbReference>
<evidence type="ECO:0000313" key="1">
    <source>
        <dbReference type="EMBL" id="ETV78581.1"/>
    </source>
</evidence>
<name>W4GH48_APHAT</name>
<dbReference type="InterPro" id="IPR052050">
    <property type="entry name" value="SecEffector_AnkRepeat"/>
</dbReference>
<dbReference type="SUPFAM" id="SSF48403">
    <property type="entry name" value="Ankyrin repeat"/>
    <property type="match status" value="1"/>
</dbReference>
<dbReference type="VEuPathDB" id="FungiDB:H257_08081"/>
<dbReference type="GeneID" id="20810077"/>
<dbReference type="Pfam" id="PF12796">
    <property type="entry name" value="Ank_2"/>
    <property type="match status" value="2"/>
</dbReference>
<accession>W4GH48</accession>
<evidence type="ECO:0000313" key="3">
    <source>
        <dbReference type="Proteomes" id="UP000284702"/>
    </source>
</evidence>
<reference evidence="2 3" key="2">
    <citation type="submission" date="2018-07" db="EMBL/GenBank/DDBJ databases">
        <title>Annotation of Aphanomyces astaci genome assembly.</title>
        <authorList>
            <person name="Studholme D.J."/>
        </authorList>
    </citation>
    <scope>NUCLEOTIDE SEQUENCE [LARGE SCALE GENOMIC DNA]</scope>
    <source>
        <strain evidence="2">Pc</strain>
    </source>
</reference>
<dbReference type="Gene3D" id="1.25.40.20">
    <property type="entry name" value="Ankyrin repeat-containing domain"/>
    <property type="match status" value="1"/>
</dbReference>
<dbReference type="AlphaFoldDB" id="W4GH48"/>
<keyword evidence="3" id="KW-1185">Reference proteome</keyword>
<proteinExistence type="predicted"/>
<dbReference type="PANTHER" id="PTHR46586">
    <property type="entry name" value="ANKYRIN REPEAT-CONTAINING PROTEIN"/>
    <property type="match status" value="1"/>
</dbReference>
<dbReference type="Proteomes" id="UP000284702">
    <property type="component" value="Unassembled WGS sequence"/>
</dbReference>
<organism evidence="1">
    <name type="scientific">Aphanomyces astaci</name>
    <name type="common">Crayfish plague agent</name>
    <dbReference type="NCBI Taxonomy" id="112090"/>
    <lineage>
        <taxon>Eukaryota</taxon>
        <taxon>Sar</taxon>
        <taxon>Stramenopiles</taxon>
        <taxon>Oomycota</taxon>
        <taxon>Saprolegniomycetes</taxon>
        <taxon>Saprolegniales</taxon>
        <taxon>Verrucalvaceae</taxon>
        <taxon>Aphanomyces</taxon>
    </lineage>
</organism>
<dbReference type="RefSeq" id="XP_009832162.1">
    <property type="nucleotide sequence ID" value="XM_009833860.1"/>
</dbReference>
<dbReference type="OrthoDB" id="60283at2759"/>
<dbReference type="EMBL" id="KI913130">
    <property type="protein sequence ID" value="ETV78581.1"/>
    <property type="molecule type" value="Genomic_DNA"/>
</dbReference>
<dbReference type="InterPro" id="IPR002110">
    <property type="entry name" value="Ankyrin_rpt"/>
</dbReference>
<reference evidence="1" key="1">
    <citation type="submission" date="2013-12" db="EMBL/GenBank/DDBJ databases">
        <title>The Genome Sequence of Aphanomyces astaci APO3.</title>
        <authorList>
            <consortium name="The Broad Institute Genomics Platform"/>
            <person name="Russ C."/>
            <person name="Tyler B."/>
            <person name="van West P."/>
            <person name="Dieguez-Uribeondo J."/>
            <person name="Young S.K."/>
            <person name="Zeng Q."/>
            <person name="Gargeya S."/>
            <person name="Fitzgerald M."/>
            <person name="Abouelleil A."/>
            <person name="Alvarado L."/>
            <person name="Chapman S.B."/>
            <person name="Gainer-Dewar J."/>
            <person name="Goldberg J."/>
            <person name="Griggs A."/>
            <person name="Gujja S."/>
            <person name="Hansen M."/>
            <person name="Howarth C."/>
            <person name="Imamovic A."/>
            <person name="Ireland A."/>
            <person name="Larimer J."/>
            <person name="McCowan C."/>
            <person name="Murphy C."/>
            <person name="Pearson M."/>
            <person name="Poon T.W."/>
            <person name="Priest M."/>
            <person name="Roberts A."/>
            <person name="Saif S."/>
            <person name="Shea T."/>
            <person name="Sykes S."/>
            <person name="Wortman J."/>
            <person name="Nusbaum C."/>
            <person name="Birren B."/>
        </authorList>
    </citation>
    <scope>NUCLEOTIDE SEQUENCE [LARGE SCALE GENOMIC DNA]</scope>
    <source>
        <strain evidence="1">APO3</strain>
    </source>
</reference>
<evidence type="ECO:0000313" key="2">
    <source>
        <dbReference type="EMBL" id="RQM28581.1"/>
    </source>
</evidence>
<gene>
    <name evidence="2" type="ORF">B5M09_011289</name>
    <name evidence="1" type="ORF">H257_08081</name>
</gene>
<sequence length="313" mass="35376">MDTCRSSTWEGQEFPRLADGKSESSVMRSTDLLALITSYQTGVPEEVVALSAVLKRRRFLLDLRKDFDEVAAVVEPWYRQYRTSRLDYLASCLPRHATGNLLIWAAASGSVDVVRWFVEGCHASFERFESSLDEAVAYGQVEVVQYLAQHIPLDKNSRNIERWSVAAQYGHLNMVEWLDAHNVGGCTRDVGQCAAWMGHLDIVQWVHVNRPERCSASECMVFAALNGHVEVVRWLDERSPTDESAARDAMETAARHGYVDVVRLLHTNHARLSTIGAMQEAKNNGHLNVVKFLQSPSNLSWPQRYTQKRTTAQ</sequence>
<dbReference type="STRING" id="112090.W4GH48"/>
<dbReference type="PANTHER" id="PTHR46586:SF3">
    <property type="entry name" value="ANKYRIN REPEAT-CONTAINING PROTEIN"/>
    <property type="match status" value="1"/>
</dbReference>
<dbReference type="InterPro" id="IPR036770">
    <property type="entry name" value="Ankyrin_rpt-contain_sf"/>
</dbReference>
<protein>
    <submittedName>
        <fullName evidence="1">Uncharacterized protein</fullName>
    </submittedName>
</protein>